<protein>
    <submittedName>
        <fullName evidence="2">Uncharacterized protein</fullName>
    </submittedName>
</protein>
<proteinExistence type="predicted"/>
<gene>
    <name evidence="2" type="ORF">BDK51DRAFT_34138</name>
</gene>
<evidence type="ECO:0000313" key="3">
    <source>
        <dbReference type="Proteomes" id="UP000269721"/>
    </source>
</evidence>
<sequence>MHQYFKEERPPTGPEAHPQKMSHGSRDTAQLIRILMLKQYATRGKFGFNMASQRKNCKPFMDEWGTELFRSYKASLTSTLDKRIGAWIELQMRDPADLKFVMRPHKAIEEYYTPGDPHWLRLQAIFKNIFEILTREFNMPNRRHILNSNVAGRFIFPLLRNNDESLLLRDAKDLRVLSKLRVRNACPLFLIPAHGVGICNIHISNSRAKCRLCLKPLPTIEEIEIKVRWGMDPGCGALIDDYDCEYPRNDDDSDNLAIDPVGKRLLFLDTFTANKLTILSTCPWPATVGTLGFVQAARKLNALKKRWGIDELENSLLERAYTYPAAVARLKQRFRAQHLRQKALSKIVNSLMPRGLTADDQANRLLRLDRSTLCRVRQAFPRQVPGPLRRSMWASNTRSGLEELPFTPLASGGRRRYTDTQGRTRRRPRSWNVRVCPVFGRIVQRDVNAARNMINVFLTVVDSKGERRGTRFESKSHVCSFCSPPYPNPAAARDTWDGSGVFLSSSQPSIRDDQPIPPRPGIGRGCGSGRRKQGRLIRGPVSACGLVMGLGRIGSEGRGGVGSDRIGVLTARGPIHLWNGPFDRGPAP</sequence>
<feature type="region of interest" description="Disordered" evidence="1">
    <location>
        <begin position="506"/>
        <end position="533"/>
    </location>
</feature>
<reference evidence="3" key="1">
    <citation type="journal article" date="2018" name="Nat. Microbiol.">
        <title>Leveraging single-cell genomics to expand the fungal tree of life.</title>
        <authorList>
            <person name="Ahrendt S.R."/>
            <person name="Quandt C.A."/>
            <person name="Ciobanu D."/>
            <person name="Clum A."/>
            <person name="Salamov A."/>
            <person name="Andreopoulos B."/>
            <person name="Cheng J.F."/>
            <person name="Woyke T."/>
            <person name="Pelin A."/>
            <person name="Henrissat B."/>
            <person name="Reynolds N.K."/>
            <person name="Benny G.L."/>
            <person name="Smith M.E."/>
            <person name="James T.Y."/>
            <person name="Grigoriev I.V."/>
        </authorList>
    </citation>
    <scope>NUCLEOTIDE SEQUENCE [LARGE SCALE GENOMIC DNA]</scope>
</reference>
<accession>A0A4P9WMB8</accession>
<dbReference type="AlphaFoldDB" id="A0A4P9WMB8"/>
<name>A0A4P9WMB8_9FUNG</name>
<feature type="region of interest" description="Disordered" evidence="1">
    <location>
        <begin position="1"/>
        <end position="25"/>
    </location>
</feature>
<evidence type="ECO:0000256" key="1">
    <source>
        <dbReference type="SAM" id="MobiDB-lite"/>
    </source>
</evidence>
<feature type="region of interest" description="Disordered" evidence="1">
    <location>
        <begin position="404"/>
        <end position="425"/>
    </location>
</feature>
<evidence type="ECO:0000313" key="2">
    <source>
        <dbReference type="EMBL" id="RKO93612.1"/>
    </source>
</evidence>
<keyword evidence="3" id="KW-1185">Reference proteome</keyword>
<dbReference type="Proteomes" id="UP000269721">
    <property type="component" value="Unassembled WGS sequence"/>
</dbReference>
<organism evidence="2 3">
    <name type="scientific">Blyttiomyces helicus</name>
    <dbReference type="NCBI Taxonomy" id="388810"/>
    <lineage>
        <taxon>Eukaryota</taxon>
        <taxon>Fungi</taxon>
        <taxon>Fungi incertae sedis</taxon>
        <taxon>Chytridiomycota</taxon>
        <taxon>Chytridiomycota incertae sedis</taxon>
        <taxon>Chytridiomycetes</taxon>
        <taxon>Chytridiomycetes incertae sedis</taxon>
        <taxon>Blyttiomyces</taxon>
    </lineage>
</organism>
<dbReference type="EMBL" id="KZ994171">
    <property type="protein sequence ID" value="RKO93612.1"/>
    <property type="molecule type" value="Genomic_DNA"/>
</dbReference>
<feature type="compositionally biased region" description="Basic and acidic residues" evidence="1">
    <location>
        <begin position="1"/>
        <end position="10"/>
    </location>
</feature>